<accession>A0A0W0R4J1</accession>
<evidence type="ECO:0000313" key="14">
    <source>
        <dbReference type="Proteomes" id="UP000281170"/>
    </source>
</evidence>
<dbReference type="InterPro" id="IPR036526">
    <property type="entry name" value="C-N_Hydrolase_sf"/>
</dbReference>
<dbReference type="UniPathway" id="UPA00253">
    <property type="reaction ID" value="UER00334"/>
</dbReference>
<feature type="binding site" evidence="7">
    <location>
        <position position="172"/>
    </location>
    <ligand>
        <name>L-glutamine</name>
        <dbReference type="ChEBI" id="CHEBI:58359"/>
    </ligand>
</feature>
<evidence type="ECO:0000256" key="5">
    <source>
        <dbReference type="ARBA" id="ARBA00022840"/>
    </source>
</evidence>
<feature type="binding site" evidence="7">
    <location>
        <position position="388"/>
    </location>
    <ligand>
        <name>ATP</name>
        <dbReference type="ChEBI" id="CHEBI:30616"/>
    </ligand>
</feature>
<dbReference type="PROSITE" id="PS50263">
    <property type="entry name" value="CN_HYDROLASE"/>
    <property type="match status" value="1"/>
</dbReference>
<feature type="binding site" evidence="7">
    <location>
        <begin position="281"/>
        <end position="288"/>
    </location>
    <ligand>
        <name>ATP</name>
        <dbReference type="ChEBI" id="CHEBI:30616"/>
    </ligand>
</feature>
<dbReference type="PANTHER" id="PTHR23090:SF9">
    <property type="entry name" value="GLUTAMINE-DEPENDENT NAD(+) SYNTHETASE"/>
    <property type="match status" value="1"/>
</dbReference>
<dbReference type="CDD" id="cd00553">
    <property type="entry name" value="NAD_synthase"/>
    <property type="match status" value="1"/>
</dbReference>
<dbReference type="CDD" id="cd07570">
    <property type="entry name" value="GAT_Gln-NAD-synth"/>
    <property type="match status" value="1"/>
</dbReference>
<comment type="catalytic activity">
    <reaction evidence="7 8">
        <text>deamido-NAD(+) + L-glutamine + ATP + H2O = L-glutamate + AMP + diphosphate + NAD(+) + H(+)</text>
        <dbReference type="Rhea" id="RHEA:24384"/>
        <dbReference type="ChEBI" id="CHEBI:15377"/>
        <dbReference type="ChEBI" id="CHEBI:15378"/>
        <dbReference type="ChEBI" id="CHEBI:29985"/>
        <dbReference type="ChEBI" id="CHEBI:30616"/>
        <dbReference type="ChEBI" id="CHEBI:33019"/>
        <dbReference type="ChEBI" id="CHEBI:57540"/>
        <dbReference type="ChEBI" id="CHEBI:58359"/>
        <dbReference type="ChEBI" id="CHEBI:58437"/>
        <dbReference type="ChEBI" id="CHEBI:456215"/>
        <dbReference type="EC" id="6.3.5.1"/>
    </reaction>
</comment>
<dbReference type="SUPFAM" id="SSF56317">
    <property type="entry name" value="Carbon-nitrogen hydrolase"/>
    <property type="match status" value="1"/>
</dbReference>
<dbReference type="GO" id="GO:0004359">
    <property type="term" value="F:glutaminase activity"/>
    <property type="evidence" value="ECO:0007669"/>
    <property type="project" value="InterPro"/>
</dbReference>
<keyword evidence="6 7" id="KW-0520">NAD</keyword>
<dbReference type="STRING" id="45056.Lade_0592"/>
<dbReference type="InterPro" id="IPR014445">
    <property type="entry name" value="Gln-dep_NAD_synthase"/>
</dbReference>
<dbReference type="InterPro" id="IPR003694">
    <property type="entry name" value="NAD_synthase"/>
</dbReference>
<dbReference type="GO" id="GO:0008795">
    <property type="term" value="F:NAD+ synthase activity"/>
    <property type="evidence" value="ECO:0007669"/>
    <property type="project" value="UniProtKB-UniRule"/>
</dbReference>
<comment type="similarity">
    <text evidence="9">Belongs to the NAD synthetase family.</text>
</comment>
<dbReference type="RefSeq" id="WP_058461655.1">
    <property type="nucleotide sequence ID" value="NZ_CAAAHS010000004.1"/>
</dbReference>
<dbReference type="EMBL" id="LR134427">
    <property type="protein sequence ID" value="VEH85554.1"/>
    <property type="molecule type" value="Genomic_DNA"/>
</dbReference>
<keyword evidence="3 7" id="KW-0436">Ligase</keyword>
<evidence type="ECO:0000256" key="8">
    <source>
        <dbReference type="PIRNR" id="PIRNR006630"/>
    </source>
</evidence>
<sequence length="537" mass="59880">MQNILNILMVQMNPLVGAIKANTRKIIEIIQKHQGQYDLLVFPELILTGYPPEDLLLRLELFTQVEESLKEIYEAVKSGYVIVGHPSLEQGRRFNSASIIGNNNVIRYHKQMLPNYGVFDEARYFSPGNHPIVFTIKNYRIGLCICEDIWQPEPAANAIKAGAEVLVCINASPFEKDKYEQRVALLQQHAKKGVSILYVNQTGGQDEIVFDGQSLAMNSDGEICARAPLFEESLFPVSIEGKHVKGTLAPLLQKEALIYTALQYGLKEYIVKNNFPGVLLGLSGGIDSAFTLALASDALGPSKVHAVLMPSRYTSSMSNEDAITQADTLQVPYSILSIEPAFNAFLETLAPEFKNLKPDITEENLQARIRGSLLMALSNKSGKMVISTSNKSEAAVGYSTLYGDMVGGMAPIKDVLKTEIYALAHYRNKLSPVIPERVIKRAPSAELAPNQKDQDALPDYAILDGILRLYIEKNLSTQAIIKKGFSEKDVSRVIRLIIRNEYKRRQSPPGIKISNCNFDRDWRYPITSGFEHFLRKI</sequence>
<organism evidence="11 13">
    <name type="scientific">Legionella adelaidensis</name>
    <dbReference type="NCBI Taxonomy" id="45056"/>
    <lineage>
        <taxon>Bacteria</taxon>
        <taxon>Pseudomonadati</taxon>
        <taxon>Pseudomonadota</taxon>
        <taxon>Gammaproteobacteria</taxon>
        <taxon>Legionellales</taxon>
        <taxon>Legionellaceae</taxon>
        <taxon>Legionella</taxon>
    </lineage>
</organism>
<dbReference type="InterPro" id="IPR022310">
    <property type="entry name" value="NAD/GMP_synthase"/>
</dbReference>
<evidence type="ECO:0000259" key="10">
    <source>
        <dbReference type="PROSITE" id="PS50263"/>
    </source>
</evidence>
<evidence type="ECO:0000256" key="7">
    <source>
        <dbReference type="HAMAP-Rule" id="MF_02090"/>
    </source>
</evidence>
<dbReference type="Proteomes" id="UP000054859">
    <property type="component" value="Unassembled WGS sequence"/>
</dbReference>
<evidence type="ECO:0000313" key="12">
    <source>
        <dbReference type="EMBL" id="VEH85554.1"/>
    </source>
</evidence>
<dbReference type="AlphaFoldDB" id="A0A0W0R4J1"/>
<dbReference type="InterPro" id="IPR003010">
    <property type="entry name" value="C-N_Hydrolase"/>
</dbReference>
<feature type="binding site" evidence="7">
    <location>
        <position position="178"/>
    </location>
    <ligand>
        <name>L-glutamine</name>
        <dbReference type="ChEBI" id="CHEBI:58359"/>
    </ligand>
</feature>
<feature type="active site" description="Proton acceptor; for glutaminase activity" evidence="7">
    <location>
        <position position="44"/>
    </location>
</feature>
<comment type="function">
    <text evidence="7">Catalyzes the ATP-dependent amidation of deamido-NAD to form NAD. Uses L-glutamine as a nitrogen source.</text>
</comment>
<evidence type="ECO:0000313" key="11">
    <source>
        <dbReference type="EMBL" id="KTC65934.1"/>
    </source>
</evidence>
<geneLocation type="plasmid" evidence="12 14">
    <name>18</name>
</geneLocation>
<dbReference type="InterPro" id="IPR014729">
    <property type="entry name" value="Rossmann-like_a/b/a_fold"/>
</dbReference>
<comment type="caution">
    <text evidence="7">Lacks conserved residue(s) required for the propagation of feature annotation.</text>
</comment>
<dbReference type="HAMAP" id="MF_02090">
    <property type="entry name" value="NadE_glutamine_dep"/>
    <property type="match status" value="1"/>
</dbReference>
<reference evidence="11 13" key="1">
    <citation type="submission" date="2015-11" db="EMBL/GenBank/DDBJ databases">
        <title>Identification of large and diverse effector repertoires of 38 Legionella species.</title>
        <authorList>
            <person name="Burstein D."/>
            <person name="Amaro F."/>
            <person name="Zusman T."/>
            <person name="Lifshitz Z."/>
            <person name="Cohen O."/>
            <person name="Gilbert J.A."/>
            <person name="Pupko T."/>
            <person name="Shuman H.A."/>
            <person name="Segal G."/>
        </authorList>
    </citation>
    <scope>NUCLEOTIDE SEQUENCE [LARGE SCALE GENOMIC DNA]</scope>
    <source>
        <strain evidence="11 13">1762-AUS-E</strain>
    </source>
</reference>
<dbReference type="Pfam" id="PF02540">
    <property type="entry name" value="NAD_synthase"/>
    <property type="match status" value="1"/>
</dbReference>
<proteinExistence type="inferred from homology"/>
<feature type="binding site" evidence="7">
    <location>
        <position position="116"/>
    </location>
    <ligand>
        <name>L-glutamine</name>
        <dbReference type="ChEBI" id="CHEBI:58359"/>
    </ligand>
</feature>
<gene>
    <name evidence="7 11" type="primary">nadE</name>
    <name evidence="11" type="ORF">Lade_0592</name>
    <name evidence="12" type="ORF">NCTC12735_01188</name>
</gene>
<keyword evidence="5 7" id="KW-0067">ATP-binding</keyword>
<evidence type="ECO:0000256" key="2">
    <source>
        <dbReference type="ARBA" id="ARBA00007145"/>
    </source>
</evidence>
<evidence type="ECO:0000256" key="4">
    <source>
        <dbReference type="ARBA" id="ARBA00022741"/>
    </source>
</evidence>
<evidence type="ECO:0000313" key="13">
    <source>
        <dbReference type="Proteomes" id="UP000054859"/>
    </source>
</evidence>
<feature type="binding site" evidence="7">
    <location>
        <position position="364"/>
    </location>
    <ligand>
        <name>deamido-NAD(+)</name>
        <dbReference type="ChEBI" id="CHEBI:58437"/>
        <note>ligand shared between two neighboring subunits</note>
    </ligand>
</feature>
<feature type="binding site" evidence="7">
    <location>
        <position position="393"/>
    </location>
    <ligand>
        <name>deamido-NAD(+)</name>
        <dbReference type="ChEBI" id="CHEBI:58437"/>
        <note>ligand shared between two neighboring subunits</note>
    </ligand>
</feature>
<evidence type="ECO:0000256" key="6">
    <source>
        <dbReference type="ARBA" id="ARBA00023027"/>
    </source>
</evidence>
<dbReference type="PANTHER" id="PTHR23090">
    <property type="entry name" value="NH 3 /GLUTAMINE-DEPENDENT NAD + SYNTHETASE"/>
    <property type="match status" value="1"/>
</dbReference>
<keyword evidence="4 7" id="KW-0547">Nucleotide-binding</keyword>
<dbReference type="PIRSF" id="PIRSF006630">
    <property type="entry name" value="NADS_GAT"/>
    <property type="match status" value="1"/>
</dbReference>
<feature type="active site" description="For glutaminase activity" evidence="7">
    <location>
        <position position="110"/>
    </location>
</feature>
<protein>
    <recommendedName>
        <fullName evidence="7 8">Glutamine-dependent NAD(+) synthetase</fullName>
        <ecNumber evidence="7 8">6.3.5.1</ecNumber>
    </recommendedName>
    <alternativeName>
        <fullName evidence="7 8">NAD(+) synthase [glutamine-hydrolyzing]</fullName>
    </alternativeName>
</protein>
<dbReference type="GO" id="GO:0003952">
    <property type="term" value="F:NAD+ synthase (glutamine-hydrolyzing) activity"/>
    <property type="evidence" value="ECO:0007669"/>
    <property type="project" value="UniProtKB-UniRule"/>
</dbReference>
<feature type="active site" description="Nucleophile; for glutaminase activity" evidence="7">
    <location>
        <position position="146"/>
    </location>
</feature>
<dbReference type="KEGG" id="ladl:NCTC12735_01188"/>
<dbReference type="Pfam" id="PF00795">
    <property type="entry name" value="CN_hydrolase"/>
    <property type="match status" value="1"/>
</dbReference>
<evidence type="ECO:0000256" key="3">
    <source>
        <dbReference type="ARBA" id="ARBA00022598"/>
    </source>
</evidence>
<evidence type="ECO:0000256" key="9">
    <source>
        <dbReference type="RuleBase" id="RU003811"/>
    </source>
</evidence>
<feature type="binding site" evidence="7">
    <location>
        <position position="503"/>
    </location>
    <ligand>
        <name>deamido-NAD(+)</name>
        <dbReference type="ChEBI" id="CHEBI:58437"/>
        <note>ligand shared between two neighboring subunits</note>
    </ligand>
</feature>
<keyword evidence="13" id="KW-1185">Reference proteome</keyword>
<dbReference type="GO" id="GO:0009435">
    <property type="term" value="P:NAD+ biosynthetic process"/>
    <property type="evidence" value="ECO:0007669"/>
    <property type="project" value="UniProtKB-UniRule"/>
</dbReference>
<dbReference type="Gene3D" id="3.40.50.620">
    <property type="entry name" value="HUPs"/>
    <property type="match status" value="1"/>
</dbReference>
<dbReference type="EC" id="6.3.5.1" evidence="7 8"/>
<dbReference type="NCBIfam" id="NF010588">
    <property type="entry name" value="PRK13981.1"/>
    <property type="match status" value="1"/>
</dbReference>
<reference evidence="12 14" key="2">
    <citation type="submission" date="2018-12" db="EMBL/GenBank/DDBJ databases">
        <authorList>
            <consortium name="Pathogen Informatics"/>
        </authorList>
    </citation>
    <scope>NUCLEOTIDE SEQUENCE [LARGE SCALE GENOMIC DNA]</scope>
    <source>
        <strain evidence="12 14">NCTC12735</strain>
        <plasmid evidence="14">18</plasmid>
    </source>
</reference>
<dbReference type="OrthoDB" id="9760188at2"/>
<dbReference type="FunFam" id="3.40.50.620:FF:000106">
    <property type="entry name" value="Glutamine-dependent NAD(+) synthetase"/>
    <property type="match status" value="1"/>
</dbReference>
<comment type="similarity">
    <text evidence="2 7 8">In the C-terminal section; belongs to the NAD synthetase family.</text>
</comment>
<dbReference type="EMBL" id="LNKA01000001">
    <property type="protein sequence ID" value="KTC65934.1"/>
    <property type="molecule type" value="Genomic_DNA"/>
</dbReference>
<name>A0A0W0R4J1_9GAMM</name>
<dbReference type="GO" id="GO:0005524">
    <property type="term" value="F:ATP binding"/>
    <property type="evidence" value="ECO:0007669"/>
    <property type="project" value="UniProtKB-UniRule"/>
</dbReference>
<feature type="domain" description="CN hydrolase" evidence="10">
    <location>
        <begin position="5"/>
        <end position="241"/>
    </location>
</feature>
<dbReference type="SUPFAM" id="SSF52402">
    <property type="entry name" value="Adenine nucleotide alpha hydrolases-like"/>
    <property type="match status" value="1"/>
</dbReference>
<evidence type="ECO:0000256" key="1">
    <source>
        <dbReference type="ARBA" id="ARBA00005188"/>
    </source>
</evidence>
<keyword evidence="12" id="KW-0614">Plasmid</keyword>
<dbReference type="Proteomes" id="UP000281170">
    <property type="component" value="Plasmid 18"/>
</dbReference>
<comment type="pathway">
    <text evidence="1 7 8">Cofactor biosynthesis; NAD(+) biosynthesis; NAD(+) from deamido-NAD(+) (L-Gln route): step 1/1.</text>
</comment>
<dbReference type="Gene3D" id="3.60.110.10">
    <property type="entry name" value="Carbon-nitrogen hydrolase"/>
    <property type="match status" value="1"/>
</dbReference>
<dbReference type="NCBIfam" id="TIGR00552">
    <property type="entry name" value="nadE"/>
    <property type="match status" value="1"/>
</dbReference>
<dbReference type="PATRIC" id="fig|45056.6.peg.612"/>
<dbReference type="GO" id="GO:0005737">
    <property type="term" value="C:cytoplasm"/>
    <property type="evidence" value="ECO:0007669"/>
    <property type="project" value="InterPro"/>
</dbReference>